<feature type="region of interest" description="Disordered" evidence="1">
    <location>
        <begin position="119"/>
        <end position="179"/>
    </location>
</feature>
<sequence length="179" mass="19661">MLIDFGFFRDRVASAFNLKLSTVLIRDEKTRAVVTSVRDLNDGETYTVSGTDRVSLWTEMKAAFWRGWYLAEEEARASTSSSSVTSQERDGLLPSRGRNLPTEPQVGCFSFVLSPDRQKASASPGSVEECGTASSSESVVEHALPDSGKYGCDGEGRAEKDASDSWTDCTGEGLWKRRR</sequence>
<protein>
    <submittedName>
        <fullName evidence="2">Uncharacterized protein</fullName>
    </submittedName>
</protein>
<dbReference type="VEuPathDB" id="CryptoDB:Cvel_27562"/>
<proteinExistence type="predicted"/>
<evidence type="ECO:0000256" key="1">
    <source>
        <dbReference type="SAM" id="MobiDB-lite"/>
    </source>
</evidence>
<feature type="region of interest" description="Disordered" evidence="1">
    <location>
        <begin position="79"/>
        <end position="100"/>
    </location>
</feature>
<feature type="compositionally biased region" description="Basic and acidic residues" evidence="1">
    <location>
        <begin position="152"/>
        <end position="163"/>
    </location>
</feature>
<evidence type="ECO:0000313" key="2">
    <source>
        <dbReference type="EMBL" id="CEM43489.1"/>
    </source>
</evidence>
<dbReference type="EMBL" id="CDMZ01002696">
    <property type="protein sequence ID" value="CEM43489.1"/>
    <property type="molecule type" value="Genomic_DNA"/>
</dbReference>
<accession>A0A0G4HH72</accession>
<name>A0A0G4HH72_9ALVE</name>
<gene>
    <name evidence="2" type="ORF">Cvel_27562</name>
</gene>
<reference evidence="2" key="1">
    <citation type="submission" date="2014-11" db="EMBL/GenBank/DDBJ databases">
        <authorList>
            <person name="Otto D Thomas"/>
            <person name="Naeem Raeece"/>
        </authorList>
    </citation>
    <scope>NUCLEOTIDE SEQUENCE</scope>
</reference>
<dbReference type="AlphaFoldDB" id="A0A0G4HH72"/>
<organism evidence="2">
    <name type="scientific">Chromera velia CCMP2878</name>
    <dbReference type="NCBI Taxonomy" id="1169474"/>
    <lineage>
        <taxon>Eukaryota</taxon>
        <taxon>Sar</taxon>
        <taxon>Alveolata</taxon>
        <taxon>Colpodellida</taxon>
        <taxon>Chromeraceae</taxon>
        <taxon>Chromera</taxon>
    </lineage>
</organism>